<feature type="coiled-coil region" evidence="8">
    <location>
        <begin position="451"/>
        <end position="478"/>
    </location>
</feature>
<evidence type="ECO:0000256" key="6">
    <source>
        <dbReference type="ARBA" id="ARBA00023136"/>
    </source>
</evidence>
<evidence type="ECO:0000256" key="3">
    <source>
        <dbReference type="ARBA" id="ARBA00022448"/>
    </source>
</evidence>
<dbReference type="SUPFAM" id="SSF56954">
    <property type="entry name" value="Outer membrane efflux proteins (OEP)"/>
    <property type="match status" value="1"/>
</dbReference>
<feature type="region of interest" description="Disordered" evidence="9">
    <location>
        <begin position="33"/>
        <end position="79"/>
    </location>
</feature>
<dbReference type="EMBL" id="FOQD01000006">
    <property type="protein sequence ID" value="SFI16184.1"/>
    <property type="molecule type" value="Genomic_DNA"/>
</dbReference>
<evidence type="ECO:0000256" key="9">
    <source>
        <dbReference type="SAM" id="MobiDB-lite"/>
    </source>
</evidence>
<evidence type="ECO:0000256" key="7">
    <source>
        <dbReference type="ARBA" id="ARBA00023237"/>
    </source>
</evidence>
<organism evidence="10 11">
    <name type="scientific">Planctomicrobium piriforme</name>
    <dbReference type="NCBI Taxonomy" id="1576369"/>
    <lineage>
        <taxon>Bacteria</taxon>
        <taxon>Pseudomonadati</taxon>
        <taxon>Planctomycetota</taxon>
        <taxon>Planctomycetia</taxon>
        <taxon>Planctomycetales</taxon>
        <taxon>Planctomycetaceae</taxon>
        <taxon>Planctomicrobium</taxon>
    </lineage>
</organism>
<feature type="coiled-coil region" evidence="8">
    <location>
        <begin position="258"/>
        <end position="285"/>
    </location>
</feature>
<dbReference type="GO" id="GO:0015562">
    <property type="term" value="F:efflux transmembrane transporter activity"/>
    <property type="evidence" value="ECO:0007669"/>
    <property type="project" value="InterPro"/>
</dbReference>
<feature type="compositionally biased region" description="Polar residues" evidence="9">
    <location>
        <begin position="40"/>
        <end position="57"/>
    </location>
</feature>
<dbReference type="PANTHER" id="PTHR30026:SF20">
    <property type="entry name" value="OUTER MEMBRANE PROTEIN TOLC"/>
    <property type="match status" value="1"/>
</dbReference>
<evidence type="ECO:0000313" key="10">
    <source>
        <dbReference type="EMBL" id="SFI16184.1"/>
    </source>
</evidence>
<dbReference type="GO" id="GO:1990281">
    <property type="term" value="C:efflux pump complex"/>
    <property type="evidence" value="ECO:0007669"/>
    <property type="project" value="TreeGrafter"/>
</dbReference>
<dbReference type="OrthoDB" id="9791261at2"/>
<keyword evidence="7" id="KW-0998">Cell outer membrane</keyword>
<comment type="subcellular location">
    <subcellularLocation>
        <location evidence="1">Cell outer membrane</location>
    </subcellularLocation>
</comment>
<dbReference type="Gene3D" id="1.20.1600.10">
    <property type="entry name" value="Outer membrane efflux proteins (OEP)"/>
    <property type="match status" value="1"/>
</dbReference>
<dbReference type="PANTHER" id="PTHR30026">
    <property type="entry name" value="OUTER MEMBRANE PROTEIN TOLC"/>
    <property type="match status" value="1"/>
</dbReference>
<evidence type="ECO:0000256" key="1">
    <source>
        <dbReference type="ARBA" id="ARBA00004442"/>
    </source>
</evidence>
<dbReference type="AlphaFoldDB" id="A0A1I3FYC6"/>
<evidence type="ECO:0000256" key="5">
    <source>
        <dbReference type="ARBA" id="ARBA00022692"/>
    </source>
</evidence>
<evidence type="ECO:0000256" key="2">
    <source>
        <dbReference type="ARBA" id="ARBA00007613"/>
    </source>
</evidence>
<dbReference type="Proteomes" id="UP000199518">
    <property type="component" value="Unassembled WGS sequence"/>
</dbReference>
<reference evidence="11" key="1">
    <citation type="submission" date="2016-10" db="EMBL/GenBank/DDBJ databases">
        <authorList>
            <person name="Varghese N."/>
            <person name="Submissions S."/>
        </authorList>
    </citation>
    <scope>NUCLEOTIDE SEQUENCE [LARGE SCALE GENOMIC DNA]</scope>
    <source>
        <strain evidence="11">DSM 26348</strain>
    </source>
</reference>
<comment type="similarity">
    <text evidence="2">Belongs to the outer membrane factor (OMF) (TC 1.B.17) family.</text>
</comment>
<dbReference type="InterPro" id="IPR003423">
    <property type="entry name" value="OMP_efflux"/>
</dbReference>
<name>A0A1I3FYC6_9PLAN</name>
<evidence type="ECO:0000256" key="4">
    <source>
        <dbReference type="ARBA" id="ARBA00022452"/>
    </source>
</evidence>
<dbReference type="GO" id="GO:0009279">
    <property type="term" value="C:cell outer membrane"/>
    <property type="evidence" value="ECO:0007669"/>
    <property type="project" value="UniProtKB-SubCell"/>
</dbReference>
<dbReference type="RefSeq" id="WP_092049466.1">
    <property type="nucleotide sequence ID" value="NZ_FOQD01000006.1"/>
</dbReference>
<keyword evidence="11" id="KW-1185">Reference proteome</keyword>
<evidence type="ECO:0000313" key="11">
    <source>
        <dbReference type="Proteomes" id="UP000199518"/>
    </source>
</evidence>
<protein>
    <submittedName>
        <fullName evidence="10">Outer membrane protein, cobalt-zinc-cadmium efflux system</fullName>
    </submittedName>
</protein>
<gene>
    <name evidence="10" type="ORF">SAMN05421753_10688</name>
</gene>
<keyword evidence="8" id="KW-0175">Coiled coil</keyword>
<dbReference type="GO" id="GO:0015288">
    <property type="term" value="F:porin activity"/>
    <property type="evidence" value="ECO:0007669"/>
    <property type="project" value="TreeGrafter"/>
</dbReference>
<keyword evidence="3" id="KW-0813">Transport</keyword>
<keyword evidence="4" id="KW-1134">Transmembrane beta strand</keyword>
<dbReference type="Pfam" id="PF02321">
    <property type="entry name" value="OEP"/>
    <property type="match status" value="2"/>
</dbReference>
<evidence type="ECO:0000256" key="8">
    <source>
        <dbReference type="SAM" id="Coils"/>
    </source>
</evidence>
<sequence length="544" mass="59696">MKNGLKLLVGLVFGLLICSLESCRTAQTAAARSQKAESALSKQAEQSLQAADTSNSGKRSKAVASAVEPKQTDPATSSADIVAFNATEIEPDELFTELQQCSTSDHVVPPDPVPTPAASTGTQSVSEPLPLQPPAESGTVLTFNQAVFAGLNSHPTIGATIEQIRQSQGDLLQSSLLPNPTLFADIQMLPFGNAFTPTRQGGPPQQDVFLTYPIDWFLFGKRTSEMAAKQYAVHVTQADFQDLVRTRIQLVATAFFDVVEVQALEELAQENIENLEAVEQKTRQAVDIGKRPTVDLSRVRLDVLAARQQLRLAHASVISKQAELRSITGWEDGSSALSVVWPLSTPLVDARMPVEQALATSERTRPDLESLRWQVTQACAEVTVEQRAARPEITPGFGWTRQYQKVIDQPDANSWNANVTMSVPIFDRNQGNIAKAQATQHQAQFQYQAKLLDVRAEVRQAVAELQAAEDNAKAVADEQLQLASQVRDSIVEAYSLGGRPLIDVLDAQRNYRETYRLYITTRTAYWTALYRYRAAVGAQVVEHE</sequence>
<keyword evidence="6" id="KW-0472">Membrane</keyword>
<proteinExistence type="inferred from homology"/>
<feature type="region of interest" description="Disordered" evidence="9">
    <location>
        <begin position="102"/>
        <end position="133"/>
    </location>
</feature>
<keyword evidence="5" id="KW-0812">Transmembrane</keyword>
<dbReference type="STRING" id="1576369.SAMN05421753_10688"/>
<dbReference type="InterPro" id="IPR051906">
    <property type="entry name" value="TolC-like"/>
</dbReference>
<accession>A0A1I3FYC6</accession>